<evidence type="ECO:0000259" key="3">
    <source>
        <dbReference type="Pfam" id="PF00496"/>
    </source>
</evidence>
<keyword evidence="2" id="KW-0732">Signal</keyword>
<dbReference type="SUPFAM" id="SSF53850">
    <property type="entry name" value="Periplasmic binding protein-like II"/>
    <property type="match status" value="1"/>
</dbReference>
<dbReference type="Gene3D" id="3.90.76.10">
    <property type="entry name" value="Dipeptide-binding Protein, Domain 1"/>
    <property type="match status" value="1"/>
</dbReference>
<keyword evidence="5" id="KW-1185">Reference proteome</keyword>
<comment type="caution">
    <text evidence="4">The sequence shown here is derived from an EMBL/GenBank/DDBJ whole genome shotgun (WGS) entry which is preliminary data.</text>
</comment>
<evidence type="ECO:0000313" key="4">
    <source>
        <dbReference type="EMBL" id="PEH88153.1"/>
    </source>
</evidence>
<dbReference type="InterPro" id="IPR000914">
    <property type="entry name" value="SBP_5_dom"/>
</dbReference>
<dbReference type="Pfam" id="PF00496">
    <property type="entry name" value="SBP_bac_5"/>
    <property type="match status" value="1"/>
</dbReference>
<dbReference type="InterPro" id="IPR039424">
    <property type="entry name" value="SBP_5"/>
</dbReference>
<gene>
    <name evidence="4" type="ORF">CRM82_05630</name>
</gene>
<dbReference type="PANTHER" id="PTHR30290">
    <property type="entry name" value="PERIPLASMIC BINDING COMPONENT OF ABC TRANSPORTER"/>
    <property type="match status" value="1"/>
</dbReference>
<feature type="domain" description="Solute-binding protein family 5" evidence="3">
    <location>
        <begin position="87"/>
        <end position="451"/>
    </location>
</feature>
<dbReference type="GeneID" id="80800070"/>
<dbReference type="RefSeq" id="WP_066540101.1">
    <property type="nucleotide sequence ID" value="NZ_PDEA01000001.1"/>
</dbReference>
<protein>
    <submittedName>
        <fullName evidence="4">Twin-arginine translocation pathway signal protein</fullName>
    </submittedName>
</protein>
<dbReference type="PANTHER" id="PTHR30290:SF38">
    <property type="entry name" value="D,D-DIPEPTIDE-BINDING PERIPLASMIC PROTEIN DDPA-RELATED"/>
    <property type="match status" value="1"/>
</dbReference>
<dbReference type="Proteomes" id="UP000220246">
    <property type="component" value="Unassembled WGS sequence"/>
</dbReference>
<organism evidence="4 5">
    <name type="scientific">Comamonas terrigena</name>
    <dbReference type="NCBI Taxonomy" id="32013"/>
    <lineage>
        <taxon>Bacteria</taxon>
        <taxon>Pseudomonadati</taxon>
        <taxon>Pseudomonadota</taxon>
        <taxon>Betaproteobacteria</taxon>
        <taxon>Burkholderiales</taxon>
        <taxon>Comamonadaceae</taxon>
        <taxon>Comamonas</taxon>
    </lineage>
</organism>
<evidence type="ECO:0000256" key="2">
    <source>
        <dbReference type="ARBA" id="ARBA00022729"/>
    </source>
</evidence>
<dbReference type="InterPro" id="IPR030678">
    <property type="entry name" value="Peptide/Ni-bd"/>
</dbReference>
<dbReference type="InterPro" id="IPR006311">
    <property type="entry name" value="TAT_signal"/>
</dbReference>
<dbReference type="GO" id="GO:0015833">
    <property type="term" value="P:peptide transport"/>
    <property type="evidence" value="ECO:0007669"/>
    <property type="project" value="TreeGrafter"/>
</dbReference>
<dbReference type="GO" id="GO:0030288">
    <property type="term" value="C:outer membrane-bounded periplasmic space"/>
    <property type="evidence" value="ECO:0007669"/>
    <property type="project" value="UniProtKB-ARBA"/>
</dbReference>
<dbReference type="AlphaFoldDB" id="A0A2A7USA3"/>
<reference evidence="5" key="1">
    <citation type="submission" date="2017-09" db="EMBL/GenBank/DDBJ databases">
        <title>FDA dAtabase for Regulatory Grade micrObial Sequences (FDA-ARGOS): Supporting development and validation of Infectious Disease Dx tests.</title>
        <authorList>
            <person name="Minogue T."/>
            <person name="Wolcott M."/>
            <person name="Wasieloski L."/>
            <person name="Aguilar W."/>
            <person name="Moore D."/>
            <person name="Tallon L."/>
            <person name="Sadzewicz L."/>
            <person name="Ott S."/>
            <person name="Zhao X."/>
            <person name="Nagaraj S."/>
            <person name="Vavikolanu K."/>
            <person name="Aluvathingal J."/>
            <person name="Nadendla S."/>
            <person name="Sichtig H."/>
        </authorList>
    </citation>
    <scope>NUCLEOTIDE SEQUENCE [LARGE SCALE GENOMIC DNA]</scope>
    <source>
        <strain evidence="5">FDAARGOS_394</strain>
    </source>
</reference>
<evidence type="ECO:0000313" key="5">
    <source>
        <dbReference type="Proteomes" id="UP000220246"/>
    </source>
</evidence>
<comment type="similarity">
    <text evidence="1">Belongs to the bacterial solute-binding protein 5 family.</text>
</comment>
<sequence>MTQPTALSRRDVLIRSAAGLTAAASYSWGLPAQAQATAPRRGGTLVISWGGLEPQALYVPGGGGSAPYQTSTKILERLLRIDDKLQFQPVLAESVTPSADFKQYTIKLRQGVKWHDGKDFTAQDVVFNALQHWKPISAGIALKALTDAKAVDSHTVLLTFQTPVPEFFLKSTLAGAYQLVLPRHLYEGKDIITNPANNTPVGTGPWKYGQWVRGSHVQYQRNEQYWRQGQPYIDKLIVRWWADAASRGAALETGELGLAYSSPVPARDIDRLVKTGKVTLETRGYENAAWTVTAEFNQRREHVKRREVRQAILHAINRQFIVDTIYYGRGKPAISPIFSSNPIFFTDDVPRYAFDPKKAGALLDAAGLPLKDGKRFSVNLLAAAWFEENAKLGQYLKQALEDVGIAVKLDSVDRATALKRIYSDYDYDIAISNFTAPLEPVPTVTQYFTTDGIVRGGAFRNATGFSSPEMDALVGRITVETKPQERKKLVHAFAKLASTEVPLVPLVEIQAFTLASKKLHNFTSVADVQGGSLDDVWLGA</sequence>
<dbReference type="Gene3D" id="3.40.190.10">
    <property type="entry name" value="Periplasmic binding protein-like II"/>
    <property type="match status" value="1"/>
</dbReference>
<dbReference type="GO" id="GO:1904680">
    <property type="term" value="F:peptide transmembrane transporter activity"/>
    <property type="evidence" value="ECO:0007669"/>
    <property type="project" value="TreeGrafter"/>
</dbReference>
<dbReference type="PIRSF" id="PIRSF002741">
    <property type="entry name" value="MppA"/>
    <property type="match status" value="1"/>
</dbReference>
<dbReference type="STRING" id="1219032.GCA_001515545_03249"/>
<dbReference type="GO" id="GO:0043190">
    <property type="term" value="C:ATP-binding cassette (ABC) transporter complex"/>
    <property type="evidence" value="ECO:0007669"/>
    <property type="project" value="InterPro"/>
</dbReference>
<evidence type="ECO:0000256" key="1">
    <source>
        <dbReference type="ARBA" id="ARBA00005695"/>
    </source>
</evidence>
<dbReference type="EMBL" id="PDEA01000001">
    <property type="protein sequence ID" value="PEH88153.1"/>
    <property type="molecule type" value="Genomic_DNA"/>
</dbReference>
<accession>A0A2A7USA3</accession>
<dbReference type="CDD" id="cd08517">
    <property type="entry name" value="PBP2_NikA_DppA_OppA_like_13"/>
    <property type="match status" value="1"/>
</dbReference>
<dbReference type="Gene3D" id="3.10.105.10">
    <property type="entry name" value="Dipeptide-binding Protein, Domain 3"/>
    <property type="match status" value="1"/>
</dbReference>
<proteinExistence type="inferred from homology"/>
<dbReference type="PROSITE" id="PS51318">
    <property type="entry name" value="TAT"/>
    <property type="match status" value="1"/>
</dbReference>
<dbReference type="OrthoDB" id="9801799at2"/>
<name>A0A2A7USA3_COMTR</name>